<sequence length="45" mass="5188">MNFLFCLGFYFHPSSFVIEQTLFLYSQLVFLAVAVDATFAFLSIE</sequence>
<keyword evidence="1" id="KW-0472">Membrane</keyword>
<reference evidence="2" key="1">
    <citation type="submission" date="2018-02" db="EMBL/GenBank/DDBJ databases">
        <title>Rhizophora mucronata_Transcriptome.</title>
        <authorList>
            <person name="Meera S.P."/>
            <person name="Sreeshan A."/>
            <person name="Augustine A."/>
        </authorList>
    </citation>
    <scope>NUCLEOTIDE SEQUENCE</scope>
    <source>
        <tissue evidence="2">Leaf</tissue>
    </source>
</reference>
<proteinExistence type="predicted"/>
<keyword evidence="1" id="KW-1133">Transmembrane helix</keyword>
<feature type="transmembrane region" description="Helical" evidence="1">
    <location>
        <begin position="26"/>
        <end position="44"/>
    </location>
</feature>
<organism evidence="2">
    <name type="scientific">Rhizophora mucronata</name>
    <name type="common">Asiatic mangrove</name>
    <dbReference type="NCBI Taxonomy" id="61149"/>
    <lineage>
        <taxon>Eukaryota</taxon>
        <taxon>Viridiplantae</taxon>
        <taxon>Streptophyta</taxon>
        <taxon>Embryophyta</taxon>
        <taxon>Tracheophyta</taxon>
        <taxon>Spermatophyta</taxon>
        <taxon>Magnoliopsida</taxon>
        <taxon>eudicotyledons</taxon>
        <taxon>Gunneridae</taxon>
        <taxon>Pentapetalae</taxon>
        <taxon>rosids</taxon>
        <taxon>fabids</taxon>
        <taxon>Malpighiales</taxon>
        <taxon>Rhizophoraceae</taxon>
        <taxon>Rhizophora</taxon>
    </lineage>
</organism>
<evidence type="ECO:0000313" key="2">
    <source>
        <dbReference type="EMBL" id="MBX71580.1"/>
    </source>
</evidence>
<dbReference type="AlphaFoldDB" id="A0A2P2QX40"/>
<keyword evidence="1" id="KW-0812">Transmembrane</keyword>
<dbReference type="EMBL" id="GGEC01091096">
    <property type="protein sequence ID" value="MBX71580.1"/>
    <property type="molecule type" value="Transcribed_RNA"/>
</dbReference>
<accession>A0A2P2QX40</accession>
<name>A0A2P2QX40_RHIMU</name>
<evidence type="ECO:0000256" key="1">
    <source>
        <dbReference type="SAM" id="Phobius"/>
    </source>
</evidence>
<protein>
    <submittedName>
        <fullName evidence="2">Uncharacterized protein</fullName>
    </submittedName>
</protein>